<dbReference type="Proteomes" id="UP000231201">
    <property type="component" value="Unassembled WGS sequence"/>
</dbReference>
<dbReference type="InterPro" id="IPR015032">
    <property type="entry name" value="ThsB__TIR-like_domain"/>
</dbReference>
<feature type="domain" description="Thoeris protein ThsB TIR-like" evidence="1">
    <location>
        <begin position="26"/>
        <end position="120"/>
    </location>
</feature>
<accession>A0A2M8TII9</accession>
<organism evidence="2 3">
    <name type="scientific">Prevotella intermedia</name>
    <dbReference type="NCBI Taxonomy" id="28131"/>
    <lineage>
        <taxon>Bacteria</taxon>
        <taxon>Pseudomonadati</taxon>
        <taxon>Bacteroidota</taxon>
        <taxon>Bacteroidia</taxon>
        <taxon>Bacteroidales</taxon>
        <taxon>Prevotellaceae</taxon>
        <taxon>Prevotella</taxon>
    </lineage>
</organism>
<protein>
    <recommendedName>
        <fullName evidence="1">Thoeris protein ThsB TIR-like domain-containing protein</fullName>
    </recommendedName>
</protein>
<evidence type="ECO:0000259" key="1">
    <source>
        <dbReference type="Pfam" id="PF08937"/>
    </source>
</evidence>
<sequence>MMYRNSNYTAFYVDEPFSPSPLAAYVTKDFCYYNMLKAWKGNDASFPFNDAHSKTYSVRDGSDWELTLKPRLRERLRVSKNIILFLSSNTKSSKALTEEIEYGACRLGLPIIVIYPELDNNDIVENDNISLKVKLLWGKLSVLRTAMENVPTIHIPMKKEYLQHALSDSELTIQGKIVNDHTQYFYRK</sequence>
<reference evidence="2 3" key="1">
    <citation type="submission" date="2017-11" db="EMBL/GenBank/DDBJ databases">
        <title>Genome sequencing of Prevotella intermedia KCOM 2833.</title>
        <authorList>
            <person name="Kook J.-K."/>
            <person name="Park S.-N."/>
            <person name="Lim Y.K."/>
        </authorList>
    </citation>
    <scope>NUCLEOTIDE SEQUENCE [LARGE SCALE GENOMIC DNA]</scope>
    <source>
        <strain evidence="2 3">KCOM 2833</strain>
    </source>
</reference>
<name>A0A2M8TII9_PREIN</name>
<dbReference type="EMBL" id="PENH01000003">
    <property type="protein sequence ID" value="PJI23740.1"/>
    <property type="molecule type" value="Genomic_DNA"/>
</dbReference>
<evidence type="ECO:0000313" key="3">
    <source>
        <dbReference type="Proteomes" id="UP000231201"/>
    </source>
</evidence>
<proteinExistence type="predicted"/>
<dbReference type="Pfam" id="PF08937">
    <property type="entry name" value="ThsB_TIR"/>
    <property type="match status" value="1"/>
</dbReference>
<dbReference type="Gene3D" id="3.40.50.11200">
    <property type="match status" value="1"/>
</dbReference>
<comment type="caution">
    <text evidence="2">The sequence shown here is derived from an EMBL/GenBank/DDBJ whole genome shotgun (WGS) entry which is preliminary data.</text>
</comment>
<dbReference type="AlphaFoldDB" id="A0A2M8TII9"/>
<dbReference type="RefSeq" id="WP_099809385.1">
    <property type="nucleotide sequence ID" value="NZ_PENH01000003.1"/>
</dbReference>
<evidence type="ECO:0000313" key="2">
    <source>
        <dbReference type="EMBL" id="PJI23740.1"/>
    </source>
</evidence>
<gene>
    <name evidence="2" type="ORF">CTM59_10935</name>
</gene>